<keyword evidence="1" id="KW-1133">Transmembrane helix</keyword>
<keyword evidence="3" id="KW-1185">Reference proteome</keyword>
<reference evidence="2 3" key="1">
    <citation type="submission" date="2011-03" db="EMBL/GenBank/DDBJ databases">
        <title>The complete genome of Archaeoglobus veneficus SNP6.</title>
        <authorList>
            <consortium name="US DOE Joint Genome Institute (JGI-PGF)"/>
            <person name="Lucas S."/>
            <person name="Copeland A."/>
            <person name="Lapidus A."/>
            <person name="Bruce D."/>
            <person name="Goodwin L."/>
            <person name="Pitluck S."/>
            <person name="Kyrpides N."/>
            <person name="Mavromatis K."/>
            <person name="Pagani I."/>
            <person name="Ivanova N."/>
            <person name="Mikhailova N."/>
            <person name="Lu M."/>
            <person name="Detter J.C."/>
            <person name="Tapia R."/>
            <person name="Han C."/>
            <person name="Land M."/>
            <person name="Hauser L."/>
            <person name="Markowitz V."/>
            <person name="Cheng J.-F."/>
            <person name="Hugenholtz P."/>
            <person name="Woyke T."/>
            <person name="Wu D."/>
            <person name="Spring S."/>
            <person name="Brambilla E."/>
            <person name="Klenk H.-P."/>
            <person name="Eisen J.A."/>
        </authorList>
    </citation>
    <scope>NUCLEOTIDE SEQUENCE [LARGE SCALE GENOMIC DNA]</scope>
    <source>
        <strain>SNP6</strain>
    </source>
</reference>
<name>F2KPE1_ARCVS</name>
<dbReference type="EMBL" id="CP002588">
    <property type="protein sequence ID" value="AEA46372.1"/>
    <property type="molecule type" value="Genomic_DNA"/>
</dbReference>
<dbReference type="HOGENOM" id="CLU_149108_2_0_2"/>
<evidence type="ECO:0000313" key="3">
    <source>
        <dbReference type="Proteomes" id="UP000008136"/>
    </source>
</evidence>
<feature type="transmembrane region" description="Helical" evidence="1">
    <location>
        <begin position="50"/>
        <end position="69"/>
    </location>
</feature>
<dbReference type="AlphaFoldDB" id="F2KPE1"/>
<evidence type="ECO:0000313" key="2">
    <source>
        <dbReference type="EMBL" id="AEA46372.1"/>
    </source>
</evidence>
<dbReference type="Pfam" id="PF01998">
    <property type="entry name" value="DUF131"/>
    <property type="match status" value="1"/>
</dbReference>
<gene>
    <name evidence="2" type="ordered locus">Arcve_0339</name>
</gene>
<dbReference type="STRING" id="693661.Arcve_0339"/>
<keyword evidence="1" id="KW-0472">Membrane</keyword>
<dbReference type="GeneID" id="10393433"/>
<evidence type="ECO:0008006" key="4">
    <source>
        <dbReference type="Google" id="ProtNLM"/>
    </source>
</evidence>
<dbReference type="NCBIfam" id="TIGR00304">
    <property type="entry name" value="TIGR00304 family membrane protein"/>
    <property type="match status" value="1"/>
</dbReference>
<dbReference type="RefSeq" id="WP_013683046.1">
    <property type="nucleotide sequence ID" value="NC_015320.1"/>
</dbReference>
<dbReference type="KEGG" id="ave:Arcve_0339"/>
<proteinExistence type="predicted"/>
<sequence length="71" mass="7596">MRPDKIFMGLVIMSLGFAMLALSSLSEHAEVGGVVIIGPIPIVIGSSPEMAFLGIVMAVVMLLLAYSFTRW</sequence>
<accession>F2KPE1</accession>
<protein>
    <recommendedName>
        <fullName evidence="4">DUF131 domain-containing protein</fullName>
    </recommendedName>
</protein>
<organism evidence="2 3">
    <name type="scientific">Archaeoglobus veneficus (strain DSM 11195 / SNP6)</name>
    <dbReference type="NCBI Taxonomy" id="693661"/>
    <lineage>
        <taxon>Archaea</taxon>
        <taxon>Methanobacteriati</taxon>
        <taxon>Methanobacteriota</taxon>
        <taxon>Archaeoglobi</taxon>
        <taxon>Archaeoglobales</taxon>
        <taxon>Archaeoglobaceae</taxon>
        <taxon>Archaeoglobus</taxon>
    </lineage>
</organism>
<dbReference type="InterPro" id="IPR002849">
    <property type="entry name" value="DUF131"/>
</dbReference>
<dbReference type="Proteomes" id="UP000008136">
    <property type="component" value="Chromosome"/>
</dbReference>
<evidence type="ECO:0000256" key="1">
    <source>
        <dbReference type="SAM" id="Phobius"/>
    </source>
</evidence>
<keyword evidence="1" id="KW-0812">Transmembrane</keyword>